<dbReference type="KEGG" id="cyz:C3B44_02425"/>
<dbReference type="AlphaFoldDB" id="A0A2U1T721"/>
<organism evidence="7 8">
    <name type="scientific">Corynebacterium yudongzhengii</name>
    <dbReference type="NCBI Taxonomy" id="2080740"/>
    <lineage>
        <taxon>Bacteria</taxon>
        <taxon>Bacillati</taxon>
        <taxon>Actinomycetota</taxon>
        <taxon>Actinomycetes</taxon>
        <taxon>Mycobacteriales</taxon>
        <taxon>Corynebacteriaceae</taxon>
        <taxon>Corynebacterium</taxon>
    </lineage>
</organism>
<dbReference type="GO" id="GO:0005886">
    <property type="term" value="C:plasma membrane"/>
    <property type="evidence" value="ECO:0007669"/>
    <property type="project" value="UniProtKB-SubCell"/>
</dbReference>
<comment type="subcellular location">
    <subcellularLocation>
        <location evidence="1">Cell membrane</location>
        <topology evidence="1">Multi-pass membrane protein</topology>
    </subcellularLocation>
</comment>
<dbReference type="PANTHER" id="PTHR30213:SF1">
    <property type="entry name" value="INNER MEMBRANE PROTEIN YHJD"/>
    <property type="match status" value="1"/>
</dbReference>
<dbReference type="InterPro" id="IPR017039">
    <property type="entry name" value="Virul_fac_BrkB"/>
</dbReference>
<dbReference type="RefSeq" id="WP_108430967.1">
    <property type="nucleotide sequence ID" value="NZ_CP026947.1"/>
</dbReference>
<evidence type="ECO:0000256" key="5">
    <source>
        <dbReference type="ARBA" id="ARBA00023136"/>
    </source>
</evidence>
<sequence>MATRTNPDTRYTDVYGIERLRDDDPGAVDKVREKAPLVDHLMRMQDRFASQGGNQYSAGITYFSVMAIFPLTMLTFAILAFVLAARPDLLSEIQSQIANSLPDEVGTVVNDIIEQAIASRGAVAGVGGLTALWSGLGWMTNLRAGVSSMWLIDPTQGGNFVVKKLKDLVALLGLLLAFFIAFTVTAIGSSGITRDVLERLGIDGFPGMTWVIFGVGLAIGVLANFLVFSWMLMALPRTEVPRRSGLQAALIGAIIFEVIKQFSTLIFGALLGNPAGAIFGPIIGLMLIFYLIWRIVMYLSAWAATTRESLDATPTPAPDQAVIKVRNEVSEGPGAGVLLGVGAALGAAGAGVAALLSRRNN</sequence>
<comment type="caution">
    <text evidence="7">The sequence shown here is derived from an EMBL/GenBank/DDBJ whole genome shotgun (WGS) entry which is preliminary data.</text>
</comment>
<evidence type="ECO:0000313" key="8">
    <source>
        <dbReference type="Proteomes" id="UP000244989"/>
    </source>
</evidence>
<feature type="transmembrane region" description="Helical" evidence="6">
    <location>
        <begin position="245"/>
        <end position="271"/>
    </location>
</feature>
<reference evidence="8" key="1">
    <citation type="submission" date="2018-04" db="EMBL/GenBank/DDBJ databases">
        <authorList>
            <person name="Liu S."/>
            <person name="Wang Z."/>
            <person name="Li J."/>
        </authorList>
    </citation>
    <scope>NUCLEOTIDE SEQUENCE [LARGE SCALE GENOMIC DNA]</scope>
    <source>
        <strain evidence="8">2189</strain>
    </source>
</reference>
<dbReference type="PANTHER" id="PTHR30213">
    <property type="entry name" value="INNER MEMBRANE PROTEIN YHJD"/>
    <property type="match status" value="1"/>
</dbReference>
<evidence type="ECO:0000256" key="6">
    <source>
        <dbReference type="SAM" id="Phobius"/>
    </source>
</evidence>
<feature type="transmembrane region" description="Helical" evidence="6">
    <location>
        <begin position="277"/>
        <end position="299"/>
    </location>
</feature>
<keyword evidence="4 6" id="KW-1133">Transmembrane helix</keyword>
<evidence type="ECO:0000256" key="4">
    <source>
        <dbReference type="ARBA" id="ARBA00022989"/>
    </source>
</evidence>
<dbReference type="Proteomes" id="UP000244989">
    <property type="component" value="Unassembled WGS sequence"/>
</dbReference>
<keyword evidence="3 6" id="KW-0812">Transmembrane</keyword>
<feature type="transmembrane region" description="Helical" evidence="6">
    <location>
        <begin position="168"/>
        <end position="188"/>
    </location>
</feature>
<evidence type="ECO:0000256" key="2">
    <source>
        <dbReference type="ARBA" id="ARBA00022475"/>
    </source>
</evidence>
<proteinExistence type="predicted"/>
<protein>
    <submittedName>
        <fullName evidence="7">Inner membrane protein YhjD</fullName>
    </submittedName>
</protein>
<evidence type="ECO:0000313" key="7">
    <source>
        <dbReference type="EMBL" id="PWC01789.1"/>
    </source>
</evidence>
<accession>A0A2U1T721</accession>
<feature type="transmembrane region" description="Helical" evidence="6">
    <location>
        <begin position="208"/>
        <end position="233"/>
    </location>
</feature>
<evidence type="ECO:0000256" key="3">
    <source>
        <dbReference type="ARBA" id="ARBA00022692"/>
    </source>
</evidence>
<keyword evidence="2" id="KW-1003">Cell membrane</keyword>
<dbReference type="EMBL" id="QEEZ01000008">
    <property type="protein sequence ID" value="PWC01789.1"/>
    <property type="molecule type" value="Genomic_DNA"/>
</dbReference>
<dbReference type="OrthoDB" id="4127374at2"/>
<feature type="transmembrane region" description="Helical" evidence="6">
    <location>
        <begin position="334"/>
        <end position="356"/>
    </location>
</feature>
<dbReference type="Pfam" id="PF03631">
    <property type="entry name" value="Virul_fac_BrkB"/>
    <property type="match status" value="1"/>
</dbReference>
<keyword evidence="8" id="KW-1185">Reference proteome</keyword>
<name>A0A2U1T721_9CORY</name>
<gene>
    <name evidence="7" type="ORF">DF222_05510</name>
</gene>
<keyword evidence="5 6" id="KW-0472">Membrane</keyword>
<evidence type="ECO:0000256" key="1">
    <source>
        <dbReference type="ARBA" id="ARBA00004651"/>
    </source>
</evidence>
<feature type="transmembrane region" description="Helical" evidence="6">
    <location>
        <begin position="60"/>
        <end position="85"/>
    </location>
</feature>